<dbReference type="EMBL" id="BJND01000028">
    <property type="protein sequence ID" value="GEC06574.1"/>
    <property type="molecule type" value="Genomic_DNA"/>
</dbReference>
<evidence type="ECO:0000313" key="2">
    <source>
        <dbReference type="Proteomes" id="UP000317881"/>
    </source>
</evidence>
<evidence type="ECO:0000313" key="1">
    <source>
        <dbReference type="EMBL" id="GEC06574.1"/>
    </source>
</evidence>
<comment type="caution">
    <text evidence="1">The sequence shown here is derived from an EMBL/GenBank/DDBJ whole genome shotgun (WGS) entry which is preliminary data.</text>
</comment>
<reference evidence="1 2" key="1">
    <citation type="submission" date="2019-06" db="EMBL/GenBank/DDBJ databases">
        <title>Whole genome shotgun sequence of Streptomyces spinoverrucosus NBRC 14228.</title>
        <authorList>
            <person name="Hosoyama A."/>
            <person name="Uohara A."/>
            <person name="Ohji S."/>
            <person name="Ichikawa N."/>
        </authorList>
    </citation>
    <scope>NUCLEOTIDE SEQUENCE [LARGE SCALE GENOMIC DNA]</scope>
    <source>
        <strain evidence="1 2">NBRC 14228</strain>
    </source>
</reference>
<dbReference type="RefSeq" id="WP_141311206.1">
    <property type="nucleotide sequence ID" value="NZ_BJND01000028.1"/>
</dbReference>
<dbReference type="AlphaFoldDB" id="A0A4Y3VI18"/>
<dbReference type="OrthoDB" id="7619731at2"/>
<keyword evidence="2" id="KW-1185">Reference proteome</keyword>
<accession>A0A4Y3VI18</accession>
<protein>
    <submittedName>
        <fullName evidence="1">Uncharacterized protein</fullName>
    </submittedName>
</protein>
<organism evidence="1 2">
    <name type="scientific">Streptomyces spinoverrucosus</name>
    <dbReference type="NCBI Taxonomy" id="284043"/>
    <lineage>
        <taxon>Bacteria</taxon>
        <taxon>Bacillati</taxon>
        <taxon>Actinomycetota</taxon>
        <taxon>Actinomycetes</taxon>
        <taxon>Kitasatosporales</taxon>
        <taxon>Streptomycetaceae</taxon>
        <taxon>Streptomyces</taxon>
    </lineage>
</organism>
<dbReference type="Proteomes" id="UP000317881">
    <property type="component" value="Unassembled WGS sequence"/>
</dbReference>
<gene>
    <name evidence="1" type="ORF">SSP24_42290</name>
</gene>
<sequence>MTVDLVDWRSTAASDFSYPEAVPASRLADELSALLIREGHFDAVLEVLGDSAIVGSPIRRFTLELSHR</sequence>
<proteinExistence type="predicted"/>
<name>A0A4Y3VI18_9ACTN</name>